<dbReference type="Proteomes" id="UP000299102">
    <property type="component" value="Unassembled WGS sequence"/>
</dbReference>
<comment type="caution">
    <text evidence="1">The sequence shown here is derived from an EMBL/GenBank/DDBJ whole genome shotgun (WGS) entry which is preliminary data.</text>
</comment>
<evidence type="ECO:0000313" key="1">
    <source>
        <dbReference type="EMBL" id="GBP86327.1"/>
    </source>
</evidence>
<proteinExistence type="predicted"/>
<evidence type="ECO:0000313" key="2">
    <source>
        <dbReference type="Proteomes" id="UP000299102"/>
    </source>
</evidence>
<protein>
    <submittedName>
        <fullName evidence="1">Uncharacterized protein</fullName>
    </submittedName>
</protein>
<sequence>MIVRRTLPALYERSLMRRPPSAVTTTNPSALSLFRDEILGRPNLNAAHVQRKWAACSGSAISLRAKIYECYTPPRAAPVADAYDARDRSELRRCEPVVGLKLIYLRPRLTGAQRSAARSRSKCRIHATEIAFESRNSPFSFPPAETIQFSNIDERAEGRQSRARRGAPKRLFDELFHFR</sequence>
<organism evidence="1 2">
    <name type="scientific">Eumeta variegata</name>
    <name type="common">Bagworm moth</name>
    <name type="synonym">Eumeta japonica</name>
    <dbReference type="NCBI Taxonomy" id="151549"/>
    <lineage>
        <taxon>Eukaryota</taxon>
        <taxon>Metazoa</taxon>
        <taxon>Ecdysozoa</taxon>
        <taxon>Arthropoda</taxon>
        <taxon>Hexapoda</taxon>
        <taxon>Insecta</taxon>
        <taxon>Pterygota</taxon>
        <taxon>Neoptera</taxon>
        <taxon>Endopterygota</taxon>
        <taxon>Lepidoptera</taxon>
        <taxon>Glossata</taxon>
        <taxon>Ditrysia</taxon>
        <taxon>Tineoidea</taxon>
        <taxon>Psychidae</taxon>
        <taxon>Oiketicinae</taxon>
        <taxon>Eumeta</taxon>
    </lineage>
</organism>
<gene>
    <name evidence="1" type="ORF">EVAR_52723_1</name>
</gene>
<keyword evidence="2" id="KW-1185">Reference proteome</keyword>
<dbReference type="AlphaFoldDB" id="A0A4C1ZI85"/>
<dbReference type="EMBL" id="BGZK01001787">
    <property type="protein sequence ID" value="GBP86327.1"/>
    <property type="molecule type" value="Genomic_DNA"/>
</dbReference>
<reference evidence="1 2" key="1">
    <citation type="journal article" date="2019" name="Commun. Biol.">
        <title>The bagworm genome reveals a unique fibroin gene that provides high tensile strength.</title>
        <authorList>
            <person name="Kono N."/>
            <person name="Nakamura H."/>
            <person name="Ohtoshi R."/>
            <person name="Tomita M."/>
            <person name="Numata K."/>
            <person name="Arakawa K."/>
        </authorList>
    </citation>
    <scope>NUCLEOTIDE SEQUENCE [LARGE SCALE GENOMIC DNA]</scope>
</reference>
<accession>A0A4C1ZI85</accession>
<name>A0A4C1ZI85_EUMVA</name>